<dbReference type="InterPro" id="IPR050247">
    <property type="entry name" value="Met_Aminopeptidase_Type2"/>
</dbReference>
<dbReference type="SUPFAM" id="SSF46785">
    <property type="entry name" value="Winged helix' DNA-binding domain"/>
    <property type="match status" value="1"/>
</dbReference>
<dbReference type="Gene3D" id="1.10.10.10">
    <property type="entry name" value="Winged helix-like DNA-binding domain superfamily/Winged helix DNA-binding domain"/>
    <property type="match status" value="1"/>
</dbReference>
<dbReference type="InterPro" id="IPR028595">
    <property type="entry name" value="MetAP_archaeal"/>
</dbReference>
<evidence type="ECO:0000313" key="20">
    <source>
        <dbReference type="Proteomes" id="UP000062398"/>
    </source>
</evidence>
<comment type="catalytic activity">
    <reaction evidence="1 8 9">
        <text>Release of N-terminal amino acids, preferentially methionine, from peptides and arylamides.</text>
        <dbReference type="EC" id="3.4.11.18"/>
    </reaction>
</comment>
<dbReference type="NCBIfam" id="TIGR00501">
    <property type="entry name" value="met_pdase_II"/>
    <property type="match status" value="1"/>
</dbReference>
<dbReference type="GO" id="GO:0070006">
    <property type="term" value="F:metalloaminopeptidase activity"/>
    <property type="evidence" value="ECO:0007669"/>
    <property type="project" value="UniProtKB-UniRule"/>
</dbReference>
<dbReference type="Proteomes" id="UP000029084">
    <property type="component" value="Chromosome"/>
</dbReference>
<keyword evidence="7 8" id="KW-0378">Hydrolase</keyword>
<dbReference type="InterPro" id="IPR000994">
    <property type="entry name" value="Pept_M24"/>
</dbReference>
<dbReference type="InterPro" id="IPR036005">
    <property type="entry name" value="Creatinase/aminopeptidase-like"/>
</dbReference>
<dbReference type="GO" id="GO:0004239">
    <property type="term" value="F:initiator methionyl aminopeptidase activity"/>
    <property type="evidence" value="ECO:0007669"/>
    <property type="project" value="UniProtKB-UniRule"/>
</dbReference>
<keyword evidence="6 8" id="KW-0479">Metal-binding</keyword>
<dbReference type="PATRIC" id="fig|43687.5.peg.2283"/>
<evidence type="ECO:0000313" key="16">
    <source>
        <dbReference type="EMBL" id="AKV84022.1"/>
    </source>
</evidence>
<comment type="similarity">
    <text evidence="8">Belongs to the peptidase M24A family. Methionine aminopeptidase archaeal type 2 subfamily.</text>
</comment>
<dbReference type="SUPFAM" id="SSF55920">
    <property type="entry name" value="Creatinase/aminopeptidase"/>
    <property type="match status" value="1"/>
</dbReference>
<comment type="cofactor">
    <cofactor evidence="8">
        <name>Co(2+)</name>
        <dbReference type="ChEBI" id="CHEBI:48828"/>
    </cofactor>
    <cofactor evidence="8">
        <name>Zn(2+)</name>
        <dbReference type="ChEBI" id="CHEBI:29105"/>
    </cofactor>
    <cofactor evidence="8">
        <name>Mn(2+)</name>
        <dbReference type="ChEBI" id="CHEBI:29035"/>
    </cofactor>
    <cofactor evidence="8">
        <name>Fe(2+)</name>
        <dbReference type="ChEBI" id="CHEBI:29033"/>
    </cofactor>
    <text evidence="8">Binds 2 divalent metal cations per subunit. Has a high-affinity and a low affinity metal-binding site. The true nature of the physiological cofactor is under debate. The enzyme is active with cobalt, zinc, manganese or divalent iron ions. Most likely, methionine aminopeptidases function as mononuclear Fe(2+)-metalloproteases under physiological conditions, and the catalytically relevant metal-binding site has been assigned to the histidine-containing high-affinity site.</text>
</comment>
<feature type="binding site" evidence="8">
    <location>
        <position position="189"/>
    </location>
    <ligand>
        <name>a divalent metal cation</name>
        <dbReference type="ChEBI" id="CHEBI:60240"/>
        <label>2</label>
        <note>catalytic</note>
    </ligand>
</feature>
<dbReference type="Proteomes" id="UP000056255">
    <property type="component" value="Chromosome"/>
</dbReference>
<evidence type="ECO:0000313" key="18">
    <source>
        <dbReference type="Proteomes" id="UP000056255"/>
    </source>
</evidence>
<dbReference type="InterPro" id="IPR001714">
    <property type="entry name" value="Pept_M24_MAP"/>
</dbReference>
<evidence type="ECO:0000313" key="21">
    <source>
        <dbReference type="Proteomes" id="UP000062475"/>
    </source>
</evidence>
<dbReference type="PANTHER" id="PTHR45777:SF2">
    <property type="entry name" value="METHIONINE AMINOPEPTIDASE 2"/>
    <property type="match status" value="1"/>
</dbReference>
<protein>
    <recommendedName>
        <fullName evidence="8 9">Methionine aminopeptidase</fullName>
        <shortName evidence="8">MAP</shortName>
        <shortName evidence="8">MetAP</shortName>
        <ecNumber evidence="8 9">3.4.11.18</ecNumber>
    </recommendedName>
    <alternativeName>
        <fullName evidence="8">Peptidase M</fullName>
    </alternativeName>
</protein>
<evidence type="ECO:0000256" key="6">
    <source>
        <dbReference type="ARBA" id="ARBA00022723"/>
    </source>
</evidence>
<dbReference type="Pfam" id="PF00557">
    <property type="entry name" value="Peptidase_M24"/>
    <property type="match status" value="1"/>
</dbReference>
<evidence type="ECO:0000256" key="8">
    <source>
        <dbReference type="HAMAP-Rule" id="MF_01975"/>
    </source>
</evidence>
<evidence type="ECO:0000259" key="10">
    <source>
        <dbReference type="Pfam" id="PF00557"/>
    </source>
</evidence>
<dbReference type="Proteomes" id="UP000068832">
    <property type="component" value="Chromosome"/>
</dbReference>
<dbReference type="CDD" id="cd01088">
    <property type="entry name" value="MetAP2"/>
    <property type="match status" value="1"/>
</dbReference>
<dbReference type="EC" id="3.4.11.18" evidence="8 9"/>
<evidence type="ECO:0000256" key="1">
    <source>
        <dbReference type="ARBA" id="ARBA00000294"/>
    </source>
</evidence>
<feature type="binding site" evidence="8">
    <location>
        <position position="283"/>
    </location>
    <ligand>
        <name>a divalent metal cation</name>
        <dbReference type="ChEBI" id="CHEBI:60240"/>
        <label>1</label>
    </ligand>
</feature>
<keyword evidence="5 8" id="KW-0645">Protease</keyword>
<dbReference type="InterPro" id="IPR036388">
    <property type="entry name" value="WH-like_DNA-bd_sf"/>
</dbReference>
<evidence type="ECO:0000256" key="4">
    <source>
        <dbReference type="ARBA" id="ARBA00022438"/>
    </source>
</evidence>
<evidence type="ECO:0000313" key="15">
    <source>
        <dbReference type="EMBL" id="AKV81789.1"/>
    </source>
</evidence>
<dbReference type="HAMAP" id="MF_01975">
    <property type="entry name" value="MetAP_2_arc"/>
    <property type="match status" value="1"/>
</dbReference>
<evidence type="ECO:0000313" key="17">
    <source>
        <dbReference type="Proteomes" id="UP000029084"/>
    </source>
</evidence>
<feature type="binding site" evidence="8">
    <location>
        <position position="164"/>
    </location>
    <ligand>
        <name>substrate</name>
    </ligand>
</feature>
<dbReference type="Gene3D" id="3.90.230.10">
    <property type="entry name" value="Creatinase/methionine aminopeptidase superfamily"/>
    <property type="match status" value="1"/>
</dbReference>
<dbReference type="EMBL" id="CP008822">
    <property type="protein sequence ID" value="AIM28248.1"/>
    <property type="molecule type" value="Genomic_DNA"/>
</dbReference>
<feature type="binding site" evidence="8">
    <location>
        <position position="65"/>
    </location>
    <ligand>
        <name>substrate</name>
    </ligand>
</feature>
<comment type="cofactor">
    <cofactor evidence="3">
        <name>Fe(2+)</name>
        <dbReference type="ChEBI" id="CHEBI:29033"/>
    </cofactor>
</comment>
<dbReference type="Proteomes" id="UP000061362">
    <property type="component" value="Chromosome"/>
</dbReference>
<dbReference type="InterPro" id="IPR002468">
    <property type="entry name" value="Pept_M24A_MAP2"/>
</dbReference>
<dbReference type="Proteomes" id="UP000062475">
    <property type="component" value="Chromosome"/>
</dbReference>
<dbReference type="OrthoDB" id="372008at2157"/>
<feature type="domain" description="Peptidase M24" evidence="10">
    <location>
        <begin position="8"/>
        <end position="200"/>
    </location>
</feature>
<proteinExistence type="inferred from homology"/>
<evidence type="ECO:0000256" key="9">
    <source>
        <dbReference type="RuleBase" id="RU003653"/>
    </source>
</evidence>
<evidence type="ECO:0000313" key="14">
    <source>
        <dbReference type="EMBL" id="AKV79544.1"/>
    </source>
</evidence>
<dbReference type="GeneID" id="91756663"/>
<evidence type="ECO:0000256" key="2">
    <source>
        <dbReference type="ARBA" id="ARBA00001936"/>
    </source>
</evidence>
<evidence type="ECO:0000313" key="11">
    <source>
        <dbReference type="EMBL" id="AIM28248.1"/>
    </source>
</evidence>
<feature type="binding site" evidence="8">
    <location>
        <position position="85"/>
    </location>
    <ligand>
        <name>a divalent metal cation</name>
        <dbReference type="ChEBI" id="CHEBI:60240"/>
        <label>1</label>
    </ligand>
</feature>
<dbReference type="PANTHER" id="PTHR45777">
    <property type="entry name" value="METHIONINE AMINOPEPTIDASE 2"/>
    <property type="match status" value="1"/>
</dbReference>
<dbReference type="AlphaFoldDB" id="A0A088E8A5"/>
<evidence type="ECO:0000256" key="7">
    <source>
        <dbReference type="ARBA" id="ARBA00022801"/>
    </source>
</evidence>
<feature type="binding site" evidence="8">
    <location>
        <position position="156"/>
    </location>
    <ligand>
        <name>a divalent metal cation</name>
        <dbReference type="ChEBI" id="CHEBI:60240"/>
        <label>2</label>
        <note>catalytic</note>
    </ligand>
</feature>
<feature type="binding site" evidence="8">
    <location>
        <position position="283"/>
    </location>
    <ligand>
        <name>a divalent metal cation</name>
        <dbReference type="ChEBI" id="CHEBI:60240"/>
        <label>2</label>
        <note>catalytic</note>
    </ligand>
</feature>
<keyword evidence="4 8" id="KW-0031">Aminopeptidase</keyword>
<dbReference type="PRINTS" id="PR00599">
    <property type="entry name" value="MAPEPTIDASE"/>
</dbReference>
<dbReference type="EMBL" id="CP012175">
    <property type="protein sequence ID" value="AKV81789.1"/>
    <property type="molecule type" value="Genomic_DNA"/>
</dbReference>
<evidence type="ECO:0000313" key="13">
    <source>
        <dbReference type="EMBL" id="AKV77294.1"/>
    </source>
</evidence>
<sequence length="297" mass="32845">MTEDELKLVKTAGEIASRARDMGARMIKPGVKVIDVCETVEKAIIEAGAKPAFPCNLSINHEAAHYSPVIGDEKVIPEGAIVKLDIGAHIEGYITDTAVTVYLDDRMERLAEAAKDALKSAISNFKMGASLSDIGRVIEKTIKGYGFKPIRNLGGHLIRRYELHAGIFVPNVFERISGRIQGGNTYAIEPFATDGGGEVVEGKDVTIYSLRSKQLRGLTEIERKYLEEIDKRFKTLPFSERWLADLGGKEEVEQTLRNLSKRGALHAYPVLLEVRKGMVSQFEHTVYVDEKGTLVLT</sequence>
<dbReference type="GO" id="GO:0006508">
    <property type="term" value="P:proteolysis"/>
    <property type="evidence" value="ECO:0007669"/>
    <property type="project" value="UniProtKB-KW"/>
</dbReference>
<dbReference type="GO" id="GO:0046872">
    <property type="term" value="F:metal ion binding"/>
    <property type="evidence" value="ECO:0007669"/>
    <property type="project" value="UniProtKB-UniRule"/>
</dbReference>
<comment type="subunit">
    <text evidence="8">Monomer.</text>
</comment>
<dbReference type="EMBL" id="CP012172">
    <property type="protein sequence ID" value="AKV75055.1"/>
    <property type="molecule type" value="Genomic_DNA"/>
</dbReference>
<name>A0A088E8A5_9CREN</name>
<reference evidence="16 18" key="3">
    <citation type="submission" date="2015-07" db="EMBL/GenBank/DDBJ databases">
        <title>Physiological, transcriptional responses and genome re-sequencing of acid resistant extremely thermoacidophilic Metallosphaera sedula SARC-M1.</title>
        <authorList>
            <person name="Ai C."/>
            <person name="McCarthy S."/>
            <person name="Eckrich V."/>
            <person name="Rudrappa D."/>
            <person name="Qiu G."/>
            <person name="Blum P."/>
        </authorList>
    </citation>
    <scope>NUCLEOTIDE SEQUENCE [LARGE SCALE GENOMIC DNA]</scope>
    <source>
        <strain evidence="16 18">SARC-M1</strain>
    </source>
</reference>
<dbReference type="GO" id="GO:0005737">
    <property type="term" value="C:cytoplasm"/>
    <property type="evidence" value="ECO:0007669"/>
    <property type="project" value="TreeGrafter"/>
</dbReference>
<reference evidence="11 17" key="1">
    <citation type="journal article" date="2014" name="J. Bacteriol.">
        <title>Role of an Archaeal PitA Transporter in the Copper and Arsenic Resistance of Metallosphaera sedula, an Extreme Thermoacidophile.</title>
        <authorList>
            <person name="McCarthy S."/>
            <person name="Ai C."/>
            <person name="Wheaton G."/>
            <person name="Tevatia R."/>
            <person name="Eckrich V."/>
            <person name="Kelly R."/>
            <person name="Blum P."/>
        </authorList>
    </citation>
    <scope>NUCLEOTIDE SEQUENCE [LARGE SCALE GENOMIC DNA]</scope>
    <source>
        <strain evidence="11 17">CuR1</strain>
    </source>
</reference>
<dbReference type="OMA" id="PFAKRWL"/>
<feature type="binding site" evidence="8">
    <location>
        <position position="96"/>
    </location>
    <ligand>
        <name>a divalent metal cation</name>
        <dbReference type="ChEBI" id="CHEBI:60240"/>
        <label>1</label>
    </ligand>
</feature>
<evidence type="ECO:0000313" key="19">
    <source>
        <dbReference type="Proteomes" id="UP000061362"/>
    </source>
</evidence>
<reference evidence="19 20" key="2">
    <citation type="journal article" date="2015" name="Genome Announc.">
        <title>Complete Genome Sequences of Evolved Arsenate-Resistant Metallosphaera sedula Strains.</title>
        <authorList>
            <person name="Ai C."/>
            <person name="McCarthy S."/>
            <person name="Schackwitz W."/>
            <person name="Martin J."/>
            <person name="Lipzen A."/>
            <person name="Blum P."/>
        </authorList>
    </citation>
    <scope>NUCLEOTIDE SEQUENCE [LARGE SCALE GENOMIC DNA]</scope>
    <source>
        <strain evidence="14 20">ARS120-1</strain>
        <strain evidence="15 19">ARS120-2</strain>
        <strain evidence="12 22">ARS50-1</strain>
        <strain evidence="13 21">ARS50-2</strain>
    </source>
</reference>
<comment type="cofactor">
    <cofactor evidence="2">
        <name>Mn(2+)</name>
        <dbReference type="ChEBI" id="CHEBI:29035"/>
    </cofactor>
</comment>
<comment type="function">
    <text evidence="8 9">Removes the N-terminal methionine from nascent proteins. The N-terminal methionine is often cleaved when the second residue in the primary sequence is small and uncharged (Met-Ala-, Cys, Gly, Pro, Ser, Thr, or Val).</text>
</comment>
<dbReference type="RefSeq" id="WP_012022052.1">
    <property type="nucleotide sequence ID" value="NZ_AP019770.1"/>
</dbReference>
<gene>
    <name evidence="8" type="primary">map</name>
    <name evidence="11" type="ORF">HA72_2126</name>
    <name evidence="12" type="ORF">MsedA_2175</name>
    <name evidence="13" type="ORF">MsedB_2177</name>
    <name evidence="14" type="ORF">MsedC_2175</name>
    <name evidence="15" type="ORF">MsedD_2176</name>
    <name evidence="16" type="ORF">MsedE_2177</name>
</gene>
<evidence type="ECO:0000313" key="12">
    <source>
        <dbReference type="EMBL" id="AKV75055.1"/>
    </source>
</evidence>
<organism evidence="11 17">
    <name type="scientific">Metallosphaera sedula</name>
    <dbReference type="NCBI Taxonomy" id="43687"/>
    <lineage>
        <taxon>Archaea</taxon>
        <taxon>Thermoproteota</taxon>
        <taxon>Thermoprotei</taxon>
        <taxon>Sulfolobales</taxon>
        <taxon>Sulfolobaceae</taxon>
        <taxon>Metallosphaera</taxon>
    </lineage>
</organism>
<dbReference type="InterPro" id="IPR036390">
    <property type="entry name" value="WH_DNA-bd_sf"/>
</dbReference>
<dbReference type="EMBL" id="CP012174">
    <property type="protein sequence ID" value="AKV79544.1"/>
    <property type="molecule type" value="Genomic_DNA"/>
</dbReference>
<accession>A0A088E8A5</accession>
<feature type="binding site" evidence="8">
    <location>
        <position position="96"/>
    </location>
    <ligand>
        <name>a divalent metal cation</name>
        <dbReference type="ChEBI" id="CHEBI:60240"/>
        <label>2</label>
        <note>catalytic</note>
    </ligand>
</feature>
<evidence type="ECO:0000256" key="5">
    <source>
        <dbReference type="ARBA" id="ARBA00022670"/>
    </source>
</evidence>
<evidence type="ECO:0000256" key="3">
    <source>
        <dbReference type="ARBA" id="ARBA00001954"/>
    </source>
</evidence>
<evidence type="ECO:0000313" key="22">
    <source>
        <dbReference type="Proteomes" id="UP000068832"/>
    </source>
</evidence>
<dbReference type="EMBL" id="CP012176">
    <property type="protein sequence ID" value="AKV84022.1"/>
    <property type="molecule type" value="Genomic_DNA"/>
</dbReference>
<dbReference type="Proteomes" id="UP000062398">
    <property type="component" value="Chromosome"/>
</dbReference>
<dbReference type="EMBL" id="CP012173">
    <property type="protein sequence ID" value="AKV77294.1"/>
    <property type="molecule type" value="Genomic_DNA"/>
</dbReference>